<feature type="compositionally biased region" description="Basic and acidic residues" evidence="1">
    <location>
        <begin position="178"/>
        <end position="191"/>
    </location>
</feature>
<evidence type="ECO:0000256" key="1">
    <source>
        <dbReference type="SAM" id="MobiDB-lite"/>
    </source>
</evidence>
<dbReference type="RefSeq" id="WP_267093772.1">
    <property type="nucleotide sequence ID" value="NZ_CP099534.1"/>
</dbReference>
<feature type="region of interest" description="Disordered" evidence="1">
    <location>
        <begin position="165"/>
        <end position="191"/>
    </location>
</feature>
<name>A0AA46SX65_9XANT</name>
<protein>
    <submittedName>
        <fullName evidence="3">WG repeat-containing protein</fullName>
    </submittedName>
</protein>
<reference evidence="3" key="1">
    <citation type="submission" date="2022-06" db="EMBL/GenBank/DDBJ databases">
        <title>Dynamics of rice microbiomes reveals core vertical transmitted seed endophytes.</title>
        <authorList>
            <person name="Liao K."/>
            <person name="Zhang X."/>
        </authorList>
    </citation>
    <scope>NUCLEOTIDE SEQUENCE</scope>
    <source>
        <strain evidence="3">JR3-14</strain>
    </source>
</reference>
<evidence type="ECO:0000313" key="4">
    <source>
        <dbReference type="Proteomes" id="UP001164392"/>
    </source>
</evidence>
<sequence length="191" mass="20953">MRRRRPHRGRLRVAVAVCAGFAACTALGTVPAAAEQPAIEACRLGDPNSDRPVVPGCRLGADERLLLTPQALRRLPFDRDGLALLSVGARFYYVRADGRSLPVITWDNGPDGFTEGLTRGIFHGRIGFYDRQLRELIAPVHDFAWPFEHGVAAVCDGCSAGTPDTDGHTPMQGGRWYSIDRHNREVPAPKR</sequence>
<organism evidence="3 4">
    <name type="scientific">Xanthomonas sacchari</name>
    <dbReference type="NCBI Taxonomy" id="56458"/>
    <lineage>
        <taxon>Bacteria</taxon>
        <taxon>Pseudomonadati</taxon>
        <taxon>Pseudomonadota</taxon>
        <taxon>Gammaproteobacteria</taxon>
        <taxon>Lysobacterales</taxon>
        <taxon>Lysobacteraceae</taxon>
        <taxon>Xanthomonas</taxon>
    </lineage>
</organism>
<proteinExistence type="predicted"/>
<keyword evidence="2" id="KW-0732">Signal</keyword>
<evidence type="ECO:0000256" key="2">
    <source>
        <dbReference type="SAM" id="SignalP"/>
    </source>
</evidence>
<feature type="signal peptide" evidence="2">
    <location>
        <begin position="1"/>
        <end position="28"/>
    </location>
</feature>
<feature type="chain" id="PRO_5041299354" evidence="2">
    <location>
        <begin position="29"/>
        <end position="191"/>
    </location>
</feature>
<dbReference type="Proteomes" id="UP001164392">
    <property type="component" value="Chromosome"/>
</dbReference>
<dbReference type="PROSITE" id="PS51257">
    <property type="entry name" value="PROKAR_LIPOPROTEIN"/>
    <property type="match status" value="1"/>
</dbReference>
<accession>A0AA46SX65</accession>
<gene>
    <name evidence="3" type="ORF">NG824_06740</name>
</gene>
<evidence type="ECO:0000313" key="3">
    <source>
        <dbReference type="EMBL" id="UYK90113.1"/>
    </source>
</evidence>
<dbReference type="AlphaFoldDB" id="A0AA46SX65"/>
<dbReference type="EMBL" id="CP099534">
    <property type="protein sequence ID" value="UYK90113.1"/>
    <property type="molecule type" value="Genomic_DNA"/>
</dbReference>